<dbReference type="EMBL" id="BQNB010011759">
    <property type="protein sequence ID" value="GJS94792.1"/>
    <property type="molecule type" value="Genomic_DNA"/>
</dbReference>
<protein>
    <submittedName>
        <fullName evidence="2">Uncharacterized protein</fullName>
    </submittedName>
</protein>
<evidence type="ECO:0000256" key="1">
    <source>
        <dbReference type="SAM" id="MobiDB-lite"/>
    </source>
</evidence>
<sequence>MAGGKWGRRVGEGGEYRGGRGKLLGQHDGVVRLGVRLGIYGYTDGNRSEKLTGGRGISNDEQGHRCKWLSDVTGCRRSVCKSGYGWEEDASLPRRPATKWEITGGLGQIATVARSSRGKVSMAINGELRKKADSRAREVKEWCDDRNSITSHKKRSIAGRREGVFDFQEVGGGLGSAVRISFARSEQDIASVLSCSSVVDRSCGRFYASEKAGESCLQVQWLRSLRRRASGGRIMGVSVEYTRWAYSLPVKASSERASYLRVCGGGWWLCCWIRSYPFWVSSSRENGGKTAEDVRWLRRESMEGEVLEAEEDSIPVKDPRERGSRGISDEAAEWSNRVAQIVLCQRGSNLGDSRVKLGVKRASEIGMYRGKNKNGKLRVKEQQDALGGQEID</sequence>
<evidence type="ECO:0000313" key="3">
    <source>
        <dbReference type="Proteomes" id="UP001151760"/>
    </source>
</evidence>
<comment type="caution">
    <text evidence="2">The sequence shown here is derived from an EMBL/GenBank/DDBJ whole genome shotgun (WGS) entry which is preliminary data.</text>
</comment>
<keyword evidence="3" id="KW-1185">Reference proteome</keyword>
<reference evidence="2" key="2">
    <citation type="submission" date="2022-01" db="EMBL/GenBank/DDBJ databases">
        <authorList>
            <person name="Yamashiro T."/>
            <person name="Shiraishi A."/>
            <person name="Satake H."/>
            <person name="Nakayama K."/>
        </authorList>
    </citation>
    <scope>NUCLEOTIDE SEQUENCE</scope>
</reference>
<accession>A0ABQ5A0E9</accession>
<gene>
    <name evidence="2" type="ORF">Tco_0801760</name>
</gene>
<reference evidence="2" key="1">
    <citation type="journal article" date="2022" name="Int. J. Mol. Sci.">
        <title>Draft Genome of Tanacetum Coccineum: Genomic Comparison of Closely Related Tanacetum-Family Plants.</title>
        <authorList>
            <person name="Yamashiro T."/>
            <person name="Shiraishi A."/>
            <person name="Nakayama K."/>
            <person name="Satake H."/>
        </authorList>
    </citation>
    <scope>NUCLEOTIDE SEQUENCE</scope>
</reference>
<organism evidence="2 3">
    <name type="scientific">Tanacetum coccineum</name>
    <dbReference type="NCBI Taxonomy" id="301880"/>
    <lineage>
        <taxon>Eukaryota</taxon>
        <taxon>Viridiplantae</taxon>
        <taxon>Streptophyta</taxon>
        <taxon>Embryophyta</taxon>
        <taxon>Tracheophyta</taxon>
        <taxon>Spermatophyta</taxon>
        <taxon>Magnoliopsida</taxon>
        <taxon>eudicotyledons</taxon>
        <taxon>Gunneridae</taxon>
        <taxon>Pentapetalae</taxon>
        <taxon>asterids</taxon>
        <taxon>campanulids</taxon>
        <taxon>Asterales</taxon>
        <taxon>Asteraceae</taxon>
        <taxon>Asteroideae</taxon>
        <taxon>Anthemideae</taxon>
        <taxon>Anthemidinae</taxon>
        <taxon>Tanacetum</taxon>
    </lineage>
</organism>
<dbReference type="Proteomes" id="UP001151760">
    <property type="component" value="Unassembled WGS sequence"/>
</dbReference>
<proteinExistence type="predicted"/>
<name>A0ABQ5A0E9_9ASTR</name>
<evidence type="ECO:0000313" key="2">
    <source>
        <dbReference type="EMBL" id="GJS94792.1"/>
    </source>
</evidence>
<feature type="region of interest" description="Disordered" evidence="1">
    <location>
        <begin position="371"/>
        <end position="392"/>
    </location>
</feature>